<accession>A0A9D2PSG7</accession>
<dbReference type="AlphaFoldDB" id="A0A9D2PSG7"/>
<organism evidence="1 2">
    <name type="scientific">Candidatus Enterocloster excrementigallinarum</name>
    <dbReference type="NCBI Taxonomy" id="2838558"/>
    <lineage>
        <taxon>Bacteria</taxon>
        <taxon>Bacillati</taxon>
        <taxon>Bacillota</taxon>
        <taxon>Clostridia</taxon>
        <taxon>Lachnospirales</taxon>
        <taxon>Lachnospiraceae</taxon>
        <taxon>Enterocloster</taxon>
    </lineage>
</organism>
<sequence length="191" mass="22173">MNQWKRKLTAVGMGALIGLVWGCTIWSRAEEEPAVRKEAGQQEQSDQEQQARILYEAVSQEKLEEYLDEHPGGSCEDERASFRINETLNEAAAHRLLAAMESGYTDGRIPGEGTVEEYLASLPRPSSRTCMELYLRSCEDGQEAYEKFEEKMMERYEKKEDRKYLPEYYREIGMAQAKRDGKYDFLMILMR</sequence>
<dbReference type="EMBL" id="DWWB01000017">
    <property type="protein sequence ID" value="HJC65851.1"/>
    <property type="molecule type" value="Genomic_DNA"/>
</dbReference>
<gene>
    <name evidence="1" type="ORF">H9931_03910</name>
</gene>
<proteinExistence type="predicted"/>
<dbReference type="Proteomes" id="UP000823863">
    <property type="component" value="Unassembled WGS sequence"/>
</dbReference>
<reference evidence="1" key="1">
    <citation type="journal article" date="2021" name="PeerJ">
        <title>Extensive microbial diversity within the chicken gut microbiome revealed by metagenomics and culture.</title>
        <authorList>
            <person name="Gilroy R."/>
            <person name="Ravi A."/>
            <person name="Getino M."/>
            <person name="Pursley I."/>
            <person name="Horton D.L."/>
            <person name="Alikhan N.F."/>
            <person name="Baker D."/>
            <person name="Gharbi K."/>
            <person name="Hall N."/>
            <person name="Watson M."/>
            <person name="Adriaenssens E.M."/>
            <person name="Foster-Nyarko E."/>
            <person name="Jarju S."/>
            <person name="Secka A."/>
            <person name="Antonio M."/>
            <person name="Oren A."/>
            <person name="Chaudhuri R.R."/>
            <person name="La Ragione R."/>
            <person name="Hildebrand F."/>
            <person name="Pallen M.J."/>
        </authorList>
    </citation>
    <scope>NUCLEOTIDE SEQUENCE</scope>
    <source>
        <strain evidence="1">CHK198-12963</strain>
    </source>
</reference>
<evidence type="ECO:0000313" key="1">
    <source>
        <dbReference type="EMBL" id="HJC65851.1"/>
    </source>
</evidence>
<reference evidence="1" key="2">
    <citation type="submission" date="2021-04" db="EMBL/GenBank/DDBJ databases">
        <authorList>
            <person name="Gilroy R."/>
        </authorList>
    </citation>
    <scope>NUCLEOTIDE SEQUENCE</scope>
    <source>
        <strain evidence="1">CHK198-12963</strain>
    </source>
</reference>
<protein>
    <submittedName>
        <fullName evidence="1">Uncharacterized protein</fullName>
    </submittedName>
</protein>
<evidence type="ECO:0000313" key="2">
    <source>
        <dbReference type="Proteomes" id="UP000823863"/>
    </source>
</evidence>
<name>A0A9D2PSG7_9FIRM</name>
<comment type="caution">
    <text evidence="1">The sequence shown here is derived from an EMBL/GenBank/DDBJ whole genome shotgun (WGS) entry which is preliminary data.</text>
</comment>